<name>A0A1E7FTI2_9STRA</name>
<keyword evidence="1" id="KW-0472">Membrane</keyword>
<evidence type="ECO:0000313" key="2">
    <source>
        <dbReference type="EMBL" id="OEU21481.1"/>
    </source>
</evidence>
<keyword evidence="3" id="KW-1185">Reference proteome</keyword>
<accession>A0A1E7FTI2</accession>
<keyword evidence="1" id="KW-0812">Transmembrane</keyword>
<organism evidence="2 3">
    <name type="scientific">Fragilariopsis cylindrus CCMP1102</name>
    <dbReference type="NCBI Taxonomy" id="635003"/>
    <lineage>
        <taxon>Eukaryota</taxon>
        <taxon>Sar</taxon>
        <taxon>Stramenopiles</taxon>
        <taxon>Ochrophyta</taxon>
        <taxon>Bacillariophyta</taxon>
        <taxon>Bacillariophyceae</taxon>
        <taxon>Bacillariophycidae</taxon>
        <taxon>Bacillariales</taxon>
        <taxon>Bacillariaceae</taxon>
        <taxon>Fragilariopsis</taxon>
    </lineage>
</organism>
<dbReference type="KEGG" id="fcy:FRACYDRAFT_235107"/>
<dbReference type="Proteomes" id="UP000095751">
    <property type="component" value="Unassembled WGS sequence"/>
</dbReference>
<feature type="transmembrane region" description="Helical" evidence="1">
    <location>
        <begin position="29"/>
        <end position="51"/>
    </location>
</feature>
<proteinExistence type="predicted"/>
<evidence type="ECO:0000256" key="1">
    <source>
        <dbReference type="SAM" id="Phobius"/>
    </source>
</evidence>
<sequence>MSANKDKKVDAKGIPLKSPYPEQLTVLSMYYIGFFINGSIGVVTAYFISYFTEAKQNAADAKILILSEYDLGWLYLGIFLVESLQLPININLGSAWNASKVNFPDQ</sequence>
<dbReference type="EMBL" id="KV784354">
    <property type="protein sequence ID" value="OEU21481.1"/>
    <property type="molecule type" value="Genomic_DNA"/>
</dbReference>
<protein>
    <submittedName>
        <fullName evidence="2">Uncharacterized protein</fullName>
    </submittedName>
</protein>
<dbReference type="AlphaFoldDB" id="A0A1E7FTI2"/>
<dbReference type="InParanoid" id="A0A1E7FTI2"/>
<keyword evidence="1" id="KW-1133">Transmembrane helix</keyword>
<reference evidence="2 3" key="1">
    <citation type="submission" date="2016-09" db="EMBL/GenBank/DDBJ databases">
        <title>Extensive genetic diversity and differential bi-allelic expression allows diatom success in the polar Southern Ocean.</title>
        <authorList>
            <consortium name="DOE Joint Genome Institute"/>
            <person name="Mock T."/>
            <person name="Otillar R.P."/>
            <person name="Strauss J."/>
            <person name="Dupont C."/>
            <person name="Frickenhaus S."/>
            <person name="Maumus F."/>
            <person name="Mcmullan M."/>
            <person name="Sanges R."/>
            <person name="Schmutz J."/>
            <person name="Toseland A."/>
            <person name="Valas R."/>
            <person name="Veluchamy A."/>
            <person name="Ward B.J."/>
            <person name="Allen A."/>
            <person name="Barry K."/>
            <person name="Falciatore A."/>
            <person name="Ferrante M."/>
            <person name="Fortunato A.E."/>
            <person name="Gloeckner G."/>
            <person name="Gruber A."/>
            <person name="Hipkin R."/>
            <person name="Janech M."/>
            <person name="Kroth P."/>
            <person name="Leese F."/>
            <person name="Lindquist E."/>
            <person name="Lyon B.R."/>
            <person name="Martin J."/>
            <person name="Mayer C."/>
            <person name="Parker M."/>
            <person name="Quesneville H."/>
            <person name="Raymond J."/>
            <person name="Uhlig C."/>
            <person name="Valentin K.U."/>
            <person name="Worden A.Z."/>
            <person name="Armbrust E.V."/>
            <person name="Bowler C."/>
            <person name="Green B."/>
            <person name="Moulton V."/>
            <person name="Van Oosterhout C."/>
            <person name="Grigoriev I."/>
        </authorList>
    </citation>
    <scope>NUCLEOTIDE SEQUENCE [LARGE SCALE GENOMIC DNA]</scope>
    <source>
        <strain evidence="2 3">CCMP1102</strain>
    </source>
</reference>
<evidence type="ECO:0000313" key="3">
    <source>
        <dbReference type="Proteomes" id="UP000095751"/>
    </source>
</evidence>
<gene>
    <name evidence="2" type="ORF">FRACYDRAFT_235107</name>
</gene>
<dbReference type="OrthoDB" id="61546at2759"/>